<evidence type="ECO:0000313" key="6">
    <source>
        <dbReference type="Proteomes" id="UP000070659"/>
    </source>
</evidence>
<dbReference type="Gene3D" id="3.90.79.40">
    <property type="entry name" value="EvaA sugar 2,3-dehydratase subunit"/>
    <property type="match status" value="2"/>
</dbReference>
<dbReference type="RefSeq" id="WP_067068319.1">
    <property type="nucleotide sequence ID" value="NZ_JYIJ01000012.1"/>
</dbReference>
<sequence>MTRFPEPEIRSRLTASAQRTSSRVTPDFPGWLAERLRSNTFEVTRIPFANLDGWGFDPDTGNLVHSSGRFFSVEGVAVQRDVGPVPTWSQPILNQPDIAILGILTREIDGVLHFLMQAKPEPGNINALQISPTVQATSSNYTRVHRGGATPYVEYFTDPGRGRTVVDVLQSEQGSWFLHKRNRNMVVEVDEDVPVRGNFCWLTLGQIHRLLHVPNLVNMDTRTVLSCLPLAEPASLRPAPNVVDEGFRDALRRSVALVDEGPYGTLTGVLSWIADRKSQHRIVVRRIPLREVANWRRSPSEIYHQDGRYFSIVAVSVTASHREVRSWTQPLLAPRATGVVAFLARQIGGVAHLLVRADVRPGYLDGVELGPTVQCTPENYEGLPESHRPAFLDLVQSGRCRAHYDVVQSEEGGRFYHARNRYLVVEVGEDFPETVPPDYRWLTVGQLMVLVRHSHYLNIEARTLLACLHALW</sequence>
<reference evidence="4 6" key="2">
    <citation type="submission" date="2015-02" db="EMBL/GenBank/DDBJ databases">
        <title>Physiological reanalysis, assessment of diazotrophy, and genome sequences of multiple isolates of Streptomyces thermoautotrophicus.</title>
        <authorList>
            <person name="MacKellar D.C."/>
            <person name="Lieber L."/>
            <person name="Norman J."/>
            <person name="Bolger A."/>
            <person name="Tobin C."/>
            <person name="Murray J.W."/>
            <person name="Prell J."/>
        </authorList>
    </citation>
    <scope>NUCLEOTIDE SEQUENCE [LARGE SCALE GENOMIC DNA]</scope>
    <source>
        <strain evidence="4 6">UBT1</strain>
    </source>
</reference>
<feature type="region of interest" description="Disordered" evidence="1">
    <location>
        <begin position="1"/>
        <end position="24"/>
    </location>
</feature>
<accession>A0A132NEP7</accession>
<evidence type="ECO:0000256" key="1">
    <source>
        <dbReference type="SAM" id="MobiDB-lite"/>
    </source>
</evidence>
<feature type="domain" description="dTDP-4-dehydro-6-deoxy-alpha-D-glucopyranose 2,3-dehydratase" evidence="2">
    <location>
        <begin position="268"/>
        <end position="468"/>
    </location>
</feature>
<dbReference type="Pfam" id="PF03559">
    <property type="entry name" value="Hexose_dehydrat"/>
    <property type="match status" value="2"/>
</dbReference>
<feature type="domain" description="dTDP-4-dehydro-6-deoxy-alpha-D-glucopyranose 2,3-dehydratase" evidence="2">
    <location>
        <begin position="27"/>
        <end position="228"/>
    </location>
</feature>
<evidence type="ECO:0000313" key="4">
    <source>
        <dbReference type="EMBL" id="KWX08613.1"/>
    </source>
</evidence>
<dbReference type="Proteomes" id="UP000070659">
    <property type="component" value="Unassembled WGS sequence"/>
</dbReference>
<dbReference type="Proteomes" id="UP000070598">
    <property type="component" value="Unassembled WGS sequence"/>
</dbReference>
<protein>
    <submittedName>
        <fullName evidence="4">NDP-hexose 2,3-dehydratase</fullName>
    </submittedName>
</protein>
<feature type="compositionally biased region" description="Polar residues" evidence="1">
    <location>
        <begin position="13"/>
        <end position="24"/>
    </location>
</feature>
<evidence type="ECO:0000313" key="3">
    <source>
        <dbReference type="EMBL" id="KWX05220.1"/>
    </source>
</evidence>
<dbReference type="EMBL" id="JYIK01000961">
    <property type="protein sequence ID" value="KWX08613.1"/>
    <property type="molecule type" value="Genomic_DNA"/>
</dbReference>
<evidence type="ECO:0000259" key="2">
    <source>
        <dbReference type="Pfam" id="PF03559"/>
    </source>
</evidence>
<name>A0A132NEP7_9ACTN</name>
<dbReference type="GO" id="GO:0016829">
    <property type="term" value="F:lyase activity"/>
    <property type="evidence" value="ECO:0007669"/>
    <property type="project" value="InterPro"/>
</dbReference>
<dbReference type="AlphaFoldDB" id="A0A132NEP7"/>
<dbReference type="InterPro" id="IPR005212">
    <property type="entry name" value="EvaA-like"/>
</dbReference>
<evidence type="ECO:0000313" key="5">
    <source>
        <dbReference type="Proteomes" id="UP000070598"/>
    </source>
</evidence>
<proteinExistence type="predicted"/>
<dbReference type="InterPro" id="IPR038153">
    <property type="entry name" value="EvaA-like_sf"/>
</dbReference>
<reference evidence="5" key="1">
    <citation type="submission" date="2015-02" db="EMBL/GenBank/DDBJ databases">
        <title>Physiological reanalysis, assessment of diazotrophy, and genome sequences of multiple isolates of Streptomyces thermoautotrophicus.</title>
        <authorList>
            <person name="MacKellar D.C."/>
            <person name="Lieber L."/>
            <person name="Norman J."/>
            <person name="Bolger A."/>
            <person name="Tobin C."/>
            <person name="Murray J.W."/>
            <person name="Friesen M."/>
            <person name="Prell J."/>
        </authorList>
    </citation>
    <scope>NUCLEOTIDE SEQUENCE [LARGE SCALE GENOMIC DNA]</scope>
    <source>
        <strain evidence="5">UBT1</strain>
    </source>
</reference>
<organism evidence="4 5">
    <name type="scientific">Carbonactinospora thermoautotrophica</name>
    <dbReference type="NCBI Taxonomy" id="1469144"/>
    <lineage>
        <taxon>Bacteria</taxon>
        <taxon>Bacillati</taxon>
        <taxon>Actinomycetota</taxon>
        <taxon>Actinomycetes</taxon>
        <taxon>Kitasatosporales</taxon>
        <taxon>Carbonactinosporaceae</taxon>
        <taxon>Carbonactinospora</taxon>
    </lineage>
</organism>
<dbReference type="EMBL" id="JYIJ01000012">
    <property type="protein sequence ID" value="KWX05220.1"/>
    <property type="molecule type" value="Genomic_DNA"/>
</dbReference>
<dbReference type="PATRIC" id="fig|1469144.8.peg.4695"/>
<comment type="caution">
    <text evidence="4">The sequence shown here is derived from an EMBL/GenBank/DDBJ whole genome shotgun (WGS) entry which is preliminary data.</text>
</comment>
<gene>
    <name evidence="3" type="ORF">TH66_02690</name>
    <name evidence="4" type="ORF">TR74_14175</name>
</gene>
<feature type="compositionally biased region" description="Basic and acidic residues" evidence="1">
    <location>
        <begin position="1"/>
        <end position="11"/>
    </location>
</feature>